<keyword evidence="2" id="KW-1185">Reference proteome</keyword>
<protein>
    <submittedName>
        <fullName evidence="1">Uncharacterized protein</fullName>
    </submittedName>
</protein>
<reference evidence="1" key="1">
    <citation type="submission" date="2021-06" db="EMBL/GenBank/DDBJ databases">
        <title>Parelaphostrongylus tenuis whole genome reference sequence.</title>
        <authorList>
            <person name="Garwood T.J."/>
            <person name="Larsen P.A."/>
            <person name="Fountain-Jones N.M."/>
            <person name="Garbe J.R."/>
            <person name="Macchietto M.G."/>
            <person name="Kania S.A."/>
            <person name="Gerhold R.W."/>
            <person name="Richards J.E."/>
            <person name="Wolf T.M."/>
        </authorList>
    </citation>
    <scope>NUCLEOTIDE SEQUENCE</scope>
    <source>
        <strain evidence="1">MNPRO001-30</strain>
        <tissue evidence="1">Meninges</tissue>
    </source>
</reference>
<comment type="caution">
    <text evidence="1">The sequence shown here is derived from an EMBL/GenBank/DDBJ whole genome shotgun (WGS) entry which is preliminary data.</text>
</comment>
<evidence type="ECO:0000313" key="2">
    <source>
        <dbReference type="Proteomes" id="UP001196413"/>
    </source>
</evidence>
<sequence>MGCGVMPADACRGVLDVQLCCLTTLPIVMAYSTAPYLGVHVPGIAADMGTPQAFVTRLVMQARTTNITMSKWSRTMWQGVVNGPLQMLTSGPLGSHFFAAPADVEGN</sequence>
<evidence type="ECO:0000313" key="1">
    <source>
        <dbReference type="EMBL" id="KAJ1373509.1"/>
    </source>
</evidence>
<dbReference type="Proteomes" id="UP001196413">
    <property type="component" value="Unassembled WGS sequence"/>
</dbReference>
<accession>A0AAD5RC62</accession>
<dbReference type="AlphaFoldDB" id="A0AAD5RC62"/>
<dbReference type="EMBL" id="JAHQIW010007302">
    <property type="protein sequence ID" value="KAJ1373509.1"/>
    <property type="molecule type" value="Genomic_DNA"/>
</dbReference>
<name>A0AAD5RC62_PARTN</name>
<organism evidence="1 2">
    <name type="scientific">Parelaphostrongylus tenuis</name>
    <name type="common">Meningeal worm</name>
    <dbReference type="NCBI Taxonomy" id="148309"/>
    <lineage>
        <taxon>Eukaryota</taxon>
        <taxon>Metazoa</taxon>
        <taxon>Ecdysozoa</taxon>
        <taxon>Nematoda</taxon>
        <taxon>Chromadorea</taxon>
        <taxon>Rhabditida</taxon>
        <taxon>Rhabditina</taxon>
        <taxon>Rhabditomorpha</taxon>
        <taxon>Strongyloidea</taxon>
        <taxon>Metastrongylidae</taxon>
        <taxon>Parelaphostrongylus</taxon>
    </lineage>
</organism>
<gene>
    <name evidence="1" type="ORF">KIN20_035923</name>
</gene>
<proteinExistence type="predicted"/>